<evidence type="ECO:0000256" key="1">
    <source>
        <dbReference type="SAM" id="MobiDB-lite"/>
    </source>
</evidence>
<keyword evidence="2" id="KW-0472">Membrane</keyword>
<keyword evidence="2" id="KW-0812">Transmembrane</keyword>
<gene>
    <name evidence="3" type="ORF">GTA08_BOTSDO08506</name>
</gene>
<evidence type="ECO:0000256" key="2">
    <source>
        <dbReference type="SAM" id="Phobius"/>
    </source>
</evidence>
<feature type="compositionally biased region" description="Polar residues" evidence="1">
    <location>
        <begin position="60"/>
        <end position="77"/>
    </location>
</feature>
<organism evidence="3 4">
    <name type="scientific">Botryosphaeria dothidea</name>
    <dbReference type="NCBI Taxonomy" id="55169"/>
    <lineage>
        <taxon>Eukaryota</taxon>
        <taxon>Fungi</taxon>
        <taxon>Dikarya</taxon>
        <taxon>Ascomycota</taxon>
        <taxon>Pezizomycotina</taxon>
        <taxon>Dothideomycetes</taxon>
        <taxon>Dothideomycetes incertae sedis</taxon>
        <taxon>Botryosphaeriales</taxon>
        <taxon>Botryosphaeriaceae</taxon>
        <taxon>Botryosphaeria</taxon>
    </lineage>
</organism>
<feature type="region of interest" description="Disordered" evidence="1">
    <location>
        <begin position="57"/>
        <end position="106"/>
    </location>
</feature>
<proteinExistence type="predicted"/>
<dbReference type="AlphaFoldDB" id="A0A8H4MYV1"/>
<dbReference type="EMBL" id="WWBZ02000051">
    <property type="protein sequence ID" value="KAF4304254.1"/>
    <property type="molecule type" value="Genomic_DNA"/>
</dbReference>
<reference evidence="3" key="1">
    <citation type="submission" date="2020-04" db="EMBL/GenBank/DDBJ databases">
        <title>Genome Assembly and Annotation of Botryosphaeria dothidea sdau 11-99, a Latent Pathogen of Apple Fruit Ring Rot in China.</title>
        <authorList>
            <person name="Yu C."/>
            <person name="Diao Y."/>
            <person name="Lu Q."/>
            <person name="Zhao J."/>
            <person name="Cui S."/>
            <person name="Peng C."/>
            <person name="He B."/>
            <person name="Liu H."/>
        </authorList>
    </citation>
    <scope>NUCLEOTIDE SEQUENCE [LARGE SCALE GENOMIC DNA]</scope>
    <source>
        <strain evidence="3">Sdau11-99</strain>
    </source>
</reference>
<evidence type="ECO:0000313" key="3">
    <source>
        <dbReference type="EMBL" id="KAF4304254.1"/>
    </source>
</evidence>
<keyword evidence="2" id="KW-1133">Transmembrane helix</keyword>
<dbReference type="Proteomes" id="UP000572817">
    <property type="component" value="Unassembled WGS sequence"/>
</dbReference>
<protein>
    <submittedName>
        <fullName evidence="3">Uncharacterized protein</fullName>
    </submittedName>
</protein>
<feature type="transmembrane region" description="Helical" evidence="2">
    <location>
        <begin position="7"/>
        <end position="29"/>
    </location>
</feature>
<name>A0A8H4MYV1_9PEZI</name>
<feature type="region of interest" description="Disordered" evidence="1">
    <location>
        <begin position="125"/>
        <end position="156"/>
    </location>
</feature>
<sequence>MQLEFQIAIAVTVVILGTPLVGFLLYTWYRGLTQVHDLPPFDVTQPGNINLEELGRRSRNTASLRSVNPSANPSATPSVHGGRKPVPGRTSIQTINRENYDVRGQPNGILRVDLPMYEQTLSSIPRRYASFQSSRGEEPEASPGHARQRSGSSQTL</sequence>
<evidence type="ECO:0000313" key="4">
    <source>
        <dbReference type="Proteomes" id="UP000572817"/>
    </source>
</evidence>
<accession>A0A8H4MYV1</accession>
<keyword evidence="4" id="KW-1185">Reference proteome</keyword>
<comment type="caution">
    <text evidence="3">The sequence shown here is derived from an EMBL/GenBank/DDBJ whole genome shotgun (WGS) entry which is preliminary data.</text>
</comment>